<organism evidence="1 2">
    <name type="scientific">Lactuca saligna</name>
    <name type="common">Willowleaf lettuce</name>
    <dbReference type="NCBI Taxonomy" id="75948"/>
    <lineage>
        <taxon>Eukaryota</taxon>
        <taxon>Viridiplantae</taxon>
        <taxon>Streptophyta</taxon>
        <taxon>Embryophyta</taxon>
        <taxon>Tracheophyta</taxon>
        <taxon>Spermatophyta</taxon>
        <taxon>Magnoliopsida</taxon>
        <taxon>eudicotyledons</taxon>
        <taxon>Gunneridae</taxon>
        <taxon>Pentapetalae</taxon>
        <taxon>asterids</taxon>
        <taxon>campanulids</taxon>
        <taxon>Asterales</taxon>
        <taxon>Asteraceae</taxon>
        <taxon>Cichorioideae</taxon>
        <taxon>Cichorieae</taxon>
        <taxon>Lactucinae</taxon>
        <taxon>Lactuca</taxon>
    </lineage>
</organism>
<evidence type="ECO:0000313" key="2">
    <source>
        <dbReference type="Proteomes" id="UP001177003"/>
    </source>
</evidence>
<keyword evidence="2" id="KW-1185">Reference proteome</keyword>
<evidence type="ECO:0000313" key="1">
    <source>
        <dbReference type="EMBL" id="CAI9271096.1"/>
    </source>
</evidence>
<accession>A0AA35YE86</accession>
<dbReference type="AlphaFoldDB" id="A0AA35YE86"/>
<name>A0AA35YE86_LACSI</name>
<sequence length="196" mass="22758">MSTFTAALVKSTKETNSKKPLDTIRLQHPQEGKDFTVDFVNNDGKTVCNLSKNTFEKMNFLYQHMKFHSDGDWKIFFTLRPKTFTIDKEAKVVNSMEPPLRWALTRKRTRRALLVDDIDSKVHKGPIMEVHDPADLEGEENLLVLKYGDHTYFPEPNVTQRHIQAEESEGRSEVCFKFDLNQTPPMDMEAEDLSHR</sequence>
<proteinExistence type="predicted"/>
<dbReference type="Proteomes" id="UP001177003">
    <property type="component" value="Chromosome 2"/>
</dbReference>
<reference evidence="1" key="1">
    <citation type="submission" date="2023-04" db="EMBL/GenBank/DDBJ databases">
        <authorList>
            <person name="Vijverberg K."/>
            <person name="Xiong W."/>
            <person name="Schranz E."/>
        </authorList>
    </citation>
    <scope>NUCLEOTIDE SEQUENCE</scope>
</reference>
<dbReference type="EMBL" id="OX465078">
    <property type="protein sequence ID" value="CAI9271096.1"/>
    <property type="molecule type" value="Genomic_DNA"/>
</dbReference>
<gene>
    <name evidence="1" type="ORF">LSALG_LOCUS11376</name>
</gene>
<protein>
    <submittedName>
        <fullName evidence="1">Uncharacterized protein</fullName>
    </submittedName>
</protein>